<proteinExistence type="predicted"/>
<dbReference type="GeneID" id="42906094"/>
<evidence type="ECO:0000313" key="2">
    <source>
        <dbReference type="EMBL" id="QGN66771.1"/>
    </source>
</evidence>
<dbReference type="GO" id="GO:0004519">
    <property type="term" value="F:endonuclease activity"/>
    <property type="evidence" value="ECO:0007669"/>
    <property type="project" value="InterPro"/>
</dbReference>
<dbReference type="AlphaFoldDB" id="A0A650AFT9"/>
<dbReference type="Pfam" id="PF00961">
    <property type="entry name" value="LAGLIDADG_1"/>
    <property type="match status" value="1"/>
</dbReference>
<feature type="domain" description="Homing endonuclease LAGLIDADG" evidence="1">
    <location>
        <begin position="47"/>
        <end position="92"/>
    </location>
</feature>
<dbReference type="RefSeq" id="YP_009722369.1">
    <property type="nucleotide sequence ID" value="NC_045397.1"/>
</dbReference>
<keyword evidence="2" id="KW-0496">Mitochondrion</keyword>
<dbReference type="Gene3D" id="3.10.28.10">
    <property type="entry name" value="Homing endonucleases"/>
    <property type="match status" value="1"/>
</dbReference>
<sequence length="171" mass="20078">MAPPFSFLFFFSKKIKNEKELKAAFPNITPVPRPPVVYQEIKDPNWLAGFMSAEGCLYFLRSNSSNYKTGSRIQLKMVITQHSRDEELMKSLRWGPPFLFYCFRRSPPFSFISLLCWEINVKEGARPWGPSPFSFLFFFNKKIKKKTYKWALQQLGGALRRRPSFSTVLRE</sequence>
<accession>A0A650AFT9</accession>
<name>A0A650AFT9_9PEZI</name>
<gene>
    <name evidence="2" type="primary">orf171</name>
</gene>
<protein>
    <recommendedName>
        <fullName evidence="1">Homing endonuclease LAGLIDADG domain-containing protein</fullName>
    </recommendedName>
</protein>
<reference evidence="2" key="1">
    <citation type="submission" date="2019-02" db="EMBL/GenBank/DDBJ databases">
        <title>The largest mitochondrial genome of Morchella importuna (272.2 kb) among fungi reservoir of numerous mitochondrial ORFs, repeatitive sequences and nuclear genome horizontal transfer.</title>
        <authorList>
            <person name="Liu W."/>
            <person name="Bian Y."/>
        </authorList>
    </citation>
    <scope>NUCLEOTIDE SEQUENCE</scope>
</reference>
<organism evidence="2">
    <name type="scientific">Morchella importuna</name>
    <dbReference type="NCBI Taxonomy" id="1174673"/>
    <lineage>
        <taxon>Eukaryota</taxon>
        <taxon>Fungi</taxon>
        <taxon>Dikarya</taxon>
        <taxon>Ascomycota</taxon>
        <taxon>Pezizomycotina</taxon>
        <taxon>Pezizomycetes</taxon>
        <taxon>Pezizales</taxon>
        <taxon>Morchellaceae</taxon>
        <taxon>Morchella</taxon>
    </lineage>
</organism>
<dbReference type="SUPFAM" id="SSF55608">
    <property type="entry name" value="Homing endonucleases"/>
    <property type="match status" value="1"/>
</dbReference>
<dbReference type="EMBL" id="MK527108">
    <property type="protein sequence ID" value="QGN66771.1"/>
    <property type="molecule type" value="Genomic_DNA"/>
</dbReference>
<geneLocation type="mitochondrion" evidence="2"/>
<evidence type="ECO:0000259" key="1">
    <source>
        <dbReference type="Pfam" id="PF00961"/>
    </source>
</evidence>
<dbReference type="InterPro" id="IPR004860">
    <property type="entry name" value="LAGLIDADG_dom"/>
</dbReference>
<dbReference type="InterPro" id="IPR027434">
    <property type="entry name" value="Homing_endonucl"/>
</dbReference>